<dbReference type="eggNOG" id="COG3137">
    <property type="taxonomic scope" value="Bacteria"/>
</dbReference>
<dbReference type="Proteomes" id="UP000028007">
    <property type="component" value="Unassembled WGS sequence"/>
</dbReference>
<gene>
    <name evidence="2" type="ORF">N180_10480</name>
</gene>
<protein>
    <recommendedName>
        <fullName evidence="4">DUF481 domain-containing protein</fullName>
    </recommendedName>
</protein>
<proteinExistence type="predicted"/>
<evidence type="ECO:0000313" key="3">
    <source>
        <dbReference type="Proteomes" id="UP000028007"/>
    </source>
</evidence>
<dbReference type="EMBL" id="JNFF01000030">
    <property type="protein sequence ID" value="KEQ30766.1"/>
    <property type="molecule type" value="Genomic_DNA"/>
</dbReference>
<keyword evidence="3" id="KW-1185">Reference proteome</keyword>
<comment type="caution">
    <text evidence="2">The sequence shown here is derived from an EMBL/GenBank/DDBJ whole genome shotgun (WGS) entry which is preliminary data.</text>
</comment>
<keyword evidence="1" id="KW-0732">Signal</keyword>
<sequence>MIKKLKILLYIGLCFTASASAQFTDSTAYQIRYTSTGAFNKTNDGQSWLLNNAAKIGVRKKSYSLNWNNTWIYGKQDSKLTNNDYSSALDFNLYKGFPRTFFWGLVNYNTSKSLKINNQLLAGAGIAYSFIDSDNAYLNLSDGILFDSSDLMLNDIDREIYHTWRNSLRLTGKYIYRNLIELNSSSFFQPSLNDKDDYTFKSVSSIAFKLNRWLSLTTAFQYNRISRTDRENLMFSYGLTFERYF</sequence>
<dbReference type="RefSeq" id="WP_037439091.1">
    <property type="nucleotide sequence ID" value="NZ_JNFF01000030.1"/>
</dbReference>
<organism evidence="2 3">
    <name type="scientific">Pedobacter antarcticus 4BY</name>
    <dbReference type="NCBI Taxonomy" id="1358423"/>
    <lineage>
        <taxon>Bacteria</taxon>
        <taxon>Pseudomonadati</taxon>
        <taxon>Bacteroidota</taxon>
        <taxon>Sphingobacteriia</taxon>
        <taxon>Sphingobacteriales</taxon>
        <taxon>Sphingobacteriaceae</taxon>
        <taxon>Pedobacter</taxon>
    </lineage>
</organism>
<evidence type="ECO:0008006" key="4">
    <source>
        <dbReference type="Google" id="ProtNLM"/>
    </source>
</evidence>
<dbReference type="AlphaFoldDB" id="A0A081PJ93"/>
<reference evidence="2 3" key="1">
    <citation type="journal article" date="1992" name="Int. J. Syst. Bacteriol.">
        <title>Sphingobacterium antarcticus sp. nov. a Psychrotrophic Bacterium from the Soils of Schirmacher Oasis, Antarctica.</title>
        <authorList>
            <person name="Shivaji S."/>
            <person name="Ray M.K."/>
            <person name="Rao N.S."/>
            <person name="Saiserr L."/>
            <person name="Jagannadham M.V."/>
            <person name="Kumar G.S."/>
            <person name="Reddy G."/>
            <person name="Bhargava P.M."/>
        </authorList>
    </citation>
    <scope>NUCLEOTIDE SEQUENCE [LARGE SCALE GENOMIC DNA]</scope>
    <source>
        <strain evidence="2 3">4BY</strain>
    </source>
</reference>
<dbReference type="Pfam" id="PF04338">
    <property type="entry name" value="DUF481"/>
    <property type="match status" value="1"/>
</dbReference>
<dbReference type="InterPro" id="IPR007433">
    <property type="entry name" value="DUF481"/>
</dbReference>
<evidence type="ECO:0000313" key="2">
    <source>
        <dbReference type="EMBL" id="KEQ30766.1"/>
    </source>
</evidence>
<feature type="signal peptide" evidence="1">
    <location>
        <begin position="1"/>
        <end position="19"/>
    </location>
</feature>
<accession>A0A081PJ93</accession>
<evidence type="ECO:0000256" key="1">
    <source>
        <dbReference type="SAM" id="SignalP"/>
    </source>
</evidence>
<name>A0A081PJ93_9SPHI</name>
<feature type="chain" id="PRO_5001761894" description="DUF481 domain-containing protein" evidence="1">
    <location>
        <begin position="20"/>
        <end position="245"/>
    </location>
</feature>
<dbReference type="OrthoDB" id="789864at2"/>